<protein>
    <submittedName>
        <fullName evidence="1">Uncharacterized protein</fullName>
    </submittedName>
</protein>
<dbReference type="RefSeq" id="WP_347691062.1">
    <property type="nucleotide sequence ID" value="NZ_JBDPZN010000023.1"/>
</dbReference>
<name>A0ABV0FV19_9GAMM</name>
<gene>
    <name evidence="1" type="ORF">ABHN84_20660</name>
</gene>
<sequence length="170" mass="19959">MLSQHQIDNQLKYEQFKRELAAESPVPCDIKVGDFVTFTNEFGIFFREPKQVIGFSDECYLPERFIYTESDAYWFPKKVEQLHKVEKTSTGCLLVREATSQSLYQFENELIDDLNWKILVRDNKLHCVWCNDFTMEVVTYCEGDIISTSALNQEMYESELFGILSFFSAH</sequence>
<organism evidence="1 2">
    <name type="scientific">Shewanella vesiculosa</name>
    <dbReference type="NCBI Taxonomy" id="518738"/>
    <lineage>
        <taxon>Bacteria</taxon>
        <taxon>Pseudomonadati</taxon>
        <taxon>Pseudomonadota</taxon>
        <taxon>Gammaproteobacteria</taxon>
        <taxon>Alteromonadales</taxon>
        <taxon>Shewanellaceae</taxon>
        <taxon>Shewanella</taxon>
    </lineage>
</organism>
<evidence type="ECO:0000313" key="1">
    <source>
        <dbReference type="EMBL" id="MEO3684679.1"/>
    </source>
</evidence>
<accession>A0ABV0FV19</accession>
<evidence type="ECO:0000313" key="2">
    <source>
        <dbReference type="Proteomes" id="UP001477278"/>
    </source>
</evidence>
<dbReference type="Proteomes" id="UP001477278">
    <property type="component" value="Unassembled WGS sequence"/>
</dbReference>
<proteinExistence type="predicted"/>
<keyword evidence="2" id="KW-1185">Reference proteome</keyword>
<dbReference type="EMBL" id="JBDPZN010000023">
    <property type="protein sequence ID" value="MEO3684679.1"/>
    <property type="molecule type" value="Genomic_DNA"/>
</dbReference>
<reference evidence="1 2" key="1">
    <citation type="submission" date="2024-05" db="EMBL/GenBank/DDBJ databases">
        <title>Genome sequencing of Marine Estuary Bacteria, Shewanella vesiculosa and S. baltica, and Pseudomonas syringae.</title>
        <authorList>
            <person name="Gurung A."/>
            <person name="Maclea K.S."/>
        </authorList>
    </citation>
    <scope>NUCLEOTIDE SEQUENCE [LARGE SCALE GENOMIC DNA]</scope>
    <source>
        <strain evidence="1 2">1A</strain>
    </source>
</reference>
<comment type="caution">
    <text evidence="1">The sequence shown here is derived from an EMBL/GenBank/DDBJ whole genome shotgun (WGS) entry which is preliminary data.</text>
</comment>